<feature type="non-terminal residue" evidence="1">
    <location>
        <position position="1"/>
    </location>
</feature>
<dbReference type="AlphaFoldDB" id="A0A0G4MDK9"/>
<name>A0A0G4MDK9_VERLO</name>
<evidence type="ECO:0000313" key="2">
    <source>
        <dbReference type="Proteomes" id="UP000044602"/>
    </source>
</evidence>
<keyword evidence="2" id="KW-1185">Reference proteome</keyword>
<reference evidence="1 2" key="1">
    <citation type="submission" date="2015-05" db="EMBL/GenBank/DDBJ databases">
        <authorList>
            <person name="Wang D.B."/>
            <person name="Wang M."/>
        </authorList>
    </citation>
    <scope>NUCLEOTIDE SEQUENCE [LARGE SCALE GENOMIC DNA]</scope>
    <source>
        <strain evidence="1">VL1</strain>
    </source>
</reference>
<proteinExistence type="predicted"/>
<dbReference type="EMBL" id="CVQH01021977">
    <property type="protein sequence ID" value="CRK32055.1"/>
    <property type="molecule type" value="Genomic_DNA"/>
</dbReference>
<sequence length="92" mass="8623">AVPEPGGLARAAGGAADLPDGAHGLGRAVARGHSAGPVCGPVRGRGDHAGRGAAAARRVGGGAAQGRVPVCARQVHGRAVAGRAAAGPAARD</sequence>
<protein>
    <submittedName>
        <fullName evidence="1">Uncharacterized protein</fullName>
    </submittedName>
</protein>
<evidence type="ECO:0000313" key="1">
    <source>
        <dbReference type="EMBL" id="CRK32055.1"/>
    </source>
</evidence>
<organism evidence="1 2">
    <name type="scientific">Verticillium longisporum</name>
    <name type="common">Verticillium dahliae var. longisporum</name>
    <dbReference type="NCBI Taxonomy" id="100787"/>
    <lineage>
        <taxon>Eukaryota</taxon>
        <taxon>Fungi</taxon>
        <taxon>Dikarya</taxon>
        <taxon>Ascomycota</taxon>
        <taxon>Pezizomycotina</taxon>
        <taxon>Sordariomycetes</taxon>
        <taxon>Hypocreomycetidae</taxon>
        <taxon>Glomerellales</taxon>
        <taxon>Plectosphaerellaceae</taxon>
        <taxon>Verticillium</taxon>
    </lineage>
</organism>
<accession>A0A0G4MDK9</accession>
<dbReference type="Proteomes" id="UP000044602">
    <property type="component" value="Unassembled WGS sequence"/>
</dbReference>
<gene>
    <name evidence="1" type="ORF">BN1708_018904</name>
</gene>